<reference evidence="2 3" key="1">
    <citation type="submission" date="2016-12" db="EMBL/GenBank/DDBJ databases">
        <authorList>
            <person name="Song W.-J."/>
            <person name="Kurnit D.M."/>
        </authorList>
    </citation>
    <scope>NUCLEOTIDE SEQUENCE [LARGE SCALE GENOMIC DNA]</scope>
    <source>
        <strain evidence="2 3">IMCC3135</strain>
    </source>
</reference>
<dbReference type="SUPFAM" id="SSF48695">
    <property type="entry name" value="Multiheme cytochromes"/>
    <property type="match status" value="2"/>
</dbReference>
<name>A0A2Z2P6W2_9GAMM</name>
<protein>
    <submittedName>
        <fullName evidence="2">Uncharacterized protein</fullName>
    </submittedName>
</protein>
<keyword evidence="3" id="KW-1185">Reference proteome</keyword>
<dbReference type="KEGG" id="gai:IMCC3135_31900"/>
<dbReference type="Proteomes" id="UP000250079">
    <property type="component" value="Chromosome"/>
</dbReference>
<gene>
    <name evidence="2" type="ORF">IMCC3135_31900</name>
</gene>
<organism evidence="2 3">
    <name type="scientific">Granulosicoccus antarcticus IMCC3135</name>
    <dbReference type="NCBI Taxonomy" id="1192854"/>
    <lineage>
        <taxon>Bacteria</taxon>
        <taxon>Pseudomonadati</taxon>
        <taxon>Pseudomonadota</taxon>
        <taxon>Gammaproteobacteria</taxon>
        <taxon>Chromatiales</taxon>
        <taxon>Granulosicoccaceae</taxon>
        <taxon>Granulosicoccus</taxon>
    </lineage>
</organism>
<feature type="chain" id="PRO_5016346875" evidence="1">
    <location>
        <begin position="25"/>
        <end position="606"/>
    </location>
</feature>
<evidence type="ECO:0000313" key="3">
    <source>
        <dbReference type="Proteomes" id="UP000250079"/>
    </source>
</evidence>
<keyword evidence="1" id="KW-0732">Signal</keyword>
<dbReference type="EMBL" id="CP018632">
    <property type="protein sequence ID" value="ASJ76427.1"/>
    <property type="molecule type" value="Genomic_DNA"/>
</dbReference>
<proteinExistence type="predicted"/>
<evidence type="ECO:0000313" key="2">
    <source>
        <dbReference type="EMBL" id="ASJ76427.1"/>
    </source>
</evidence>
<dbReference type="AlphaFoldDB" id="A0A2Z2P6W2"/>
<dbReference type="InterPro" id="IPR036280">
    <property type="entry name" value="Multihaem_cyt_sf"/>
</dbReference>
<accession>A0A2Z2P6W2</accession>
<dbReference type="PROSITE" id="PS51257">
    <property type="entry name" value="PROKAR_LIPOPROTEIN"/>
    <property type="match status" value="1"/>
</dbReference>
<feature type="signal peptide" evidence="1">
    <location>
        <begin position="1"/>
        <end position="24"/>
    </location>
</feature>
<evidence type="ECO:0000256" key="1">
    <source>
        <dbReference type="SAM" id="SignalP"/>
    </source>
</evidence>
<sequence length="606" mass="65936">MYFEKRVLHTLRITGLLATFSVLSACGGGSSGDPGEEEVPITDITHLPAARNILPELARSEASFEGVHYSGSDACSTCHNDPDMVVSTAVKDVTRDVSIGTAWETSMMANATRDPYWHAVVAAELDNFPGLEDTINDKCIVCHAPMAHDLAEKEGLDLRLFDKVSEVDGSVIQQGLYSMTETDELFNHAMDGVSCSLCHQMDGTNLGTEASMSGGYEVVGSVTGDNDDRPAYGQYADPEVGYMRQNAGFLAQQGLHLSTSESCATCHNLNVHAVSEEGLALEGDAVFAEQAVYSEWENSDYAVGGPKEANCQSCHMPKLDEEVIIGQNAPGKRPDFAEHTFLGANTVVQDMLMNFGDELGVKPGMDFAGSIARNREFLKTAATVTLTEGGVIDNTLSFDVNIENNTGHRLPSGYHSRRVYLHVQVLDSSGEQVFESGKIRADGSIVGVSEDVDPATWEIHYQTITSETQVQVYQAITGNSDGDRTHSVLASSFYLKDNRLTPAGMDKNSIRDDNTLPDTFGVFGVAMDDDSDFNNGKDTVTYRVSVPGSDIYTVSAELRYQPISYGHLLDLWTQSETVDQVDMFRTIYDGTTLRDEVIDTSSQIMQ</sequence>
<dbReference type="Gene3D" id="1.10.1130.10">
    <property type="entry name" value="Flavocytochrome C3, Chain A"/>
    <property type="match status" value="1"/>
</dbReference>